<keyword evidence="4" id="KW-0694">RNA-binding</keyword>
<reference evidence="5 6" key="1">
    <citation type="journal article" date="2016" name="Nat. Commun.">
        <title>Thousands of microbial genomes shed light on interconnected biogeochemical processes in an aquifer system.</title>
        <authorList>
            <person name="Anantharaman K."/>
            <person name="Brown C.T."/>
            <person name="Hug L.A."/>
            <person name="Sharon I."/>
            <person name="Castelle C.J."/>
            <person name="Probst A.J."/>
            <person name="Thomas B.C."/>
            <person name="Singh A."/>
            <person name="Wilkins M.J."/>
            <person name="Karaoz U."/>
            <person name="Brodie E.L."/>
            <person name="Williams K.H."/>
            <person name="Hubbard S.S."/>
            <person name="Banfield J.F."/>
        </authorList>
    </citation>
    <scope>NUCLEOTIDE SEQUENCE [LARGE SCALE GENOMIC DNA]</scope>
</reference>
<proteinExistence type="inferred from homology"/>
<evidence type="ECO:0000256" key="4">
    <source>
        <dbReference type="HAMAP-Rule" id="MF_01369"/>
    </source>
</evidence>
<dbReference type="HAMAP" id="MF_01369_B">
    <property type="entry name" value="Ribosomal_uL23_B"/>
    <property type="match status" value="1"/>
</dbReference>
<dbReference type="Gene3D" id="3.30.70.330">
    <property type="match status" value="1"/>
</dbReference>
<comment type="subunit">
    <text evidence="4">Part of the 50S ribosomal subunit. Contacts protein L29, and trigger factor when it is bound to the ribosome.</text>
</comment>
<name>A0A1F5SI82_9BACT</name>
<dbReference type="EMBL" id="MFGB01000016">
    <property type="protein sequence ID" value="OGF26369.1"/>
    <property type="molecule type" value="Genomic_DNA"/>
</dbReference>
<evidence type="ECO:0000256" key="2">
    <source>
        <dbReference type="ARBA" id="ARBA00022980"/>
    </source>
</evidence>
<dbReference type="GO" id="GO:1990904">
    <property type="term" value="C:ribonucleoprotein complex"/>
    <property type="evidence" value="ECO:0007669"/>
    <property type="project" value="UniProtKB-KW"/>
</dbReference>
<dbReference type="GO" id="GO:0006412">
    <property type="term" value="P:translation"/>
    <property type="evidence" value="ECO:0007669"/>
    <property type="project" value="UniProtKB-UniRule"/>
</dbReference>
<gene>
    <name evidence="4" type="primary">rplW</name>
    <name evidence="5" type="ORF">A2227_03500</name>
</gene>
<keyword evidence="3 4" id="KW-0687">Ribonucleoprotein</keyword>
<sequence length="89" mass="9953">MIIRPLITEKAANLGAVNKYAFVVSDRANKIEVEKAVNELYGIKPTSVNMLKVLGKKTRRGRVTGRRKNWKKAIVTLPKGKSINIYEGV</sequence>
<evidence type="ECO:0000256" key="1">
    <source>
        <dbReference type="ARBA" id="ARBA00006700"/>
    </source>
</evidence>
<evidence type="ECO:0000313" key="6">
    <source>
        <dbReference type="Proteomes" id="UP000178367"/>
    </source>
</evidence>
<dbReference type="InterPro" id="IPR012678">
    <property type="entry name" value="Ribosomal_uL23/eL15/eS24_sf"/>
</dbReference>
<accession>A0A1F5SI82</accession>
<evidence type="ECO:0000256" key="3">
    <source>
        <dbReference type="ARBA" id="ARBA00023274"/>
    </source>
</evidence>
<comment type="caution">
    <text evidence="5">The sequence shown here is derived from an EMBL/GenBank/DDBJ whole genome shotgun (WGS) entry which is preliminary data.</text>
</comment>
<dbReference type="AlphaFoldDB" id="A0A1F5SI82"/>
<dbReference type="Proteomes" id="UP000178367">
    <property type="component" value="Unassembled WGS sequence"/>
</dbReference>
<dbReference type="InterPro" id="IPR013025">
    <property type="entry name" value="Ribosomal_uL23-like"/>
</dbReference>
<keyword evidence="2 4" id="KW-0689">Ribosomal protein</keyword>
<dbReference type="InterPro" id="IPR012677">
    <property type="entry name" value="Nucleotide-bd_a/b_plait_sf"/>
</dbReference>
<dbReference type="GO" id="GO:0003735">
    <property type="term" value="F:structural constituent of ribosome"/>
    <property type="evidence" value="ECO:0007669"/>
    <property type="project" value="InterPro"/>
</dbReference>
<evidence type="ECO:0000313" key="5">
    <source>
        <dbReference type="EMBL" id="OGF26369.1"/>
    </source>
</evidence>
<comment type="function">
    <text evidence="4">One of the early assembly proteins it binds 23S rRNA. One of the proteins that surrounds the polypeptide exit tunnel on the outside of the ribosome. Forms the main docking site for trigger factor binding to the ribosome.</text>
</comment>
<dbReference type="NCBIfam" id="NF004363">
    <property type="entry name" value="PRK05738.2-4"/>
    <property type="match status" value="1"/>
</dbReference>
<dbReference type="STRING" id="1797994.A2227_03500"/>
<dbReference type="GO" id="GO:0019843">
    <property type="term" value="F:rRNA binding"/>
    <property type="evidence" value="ECO:0007669"/>
    <property type="project" value="UniProtKB-UniRule"/>
</dbReference>
<organism evidence="5 6">
    <name type="scientific">Candidatus Falkowbacteria bacterium RIFOXYA2_FULL_47_19</name>
    <dbReference type="NCBI Taxonomy" id="1797994"/>
    <lineage>
        <taxon>Bacteria</taxon>
        <taxon>Candidatus Falkowiibacteriota</taxon>
    </lineage>
</organism>
<keyword evidence="4" id="KW-0699">rRNA-binding</keyword>
<dbReference type="Pfam" id="PF00276">
    <property type="entry name" value="Ribosomal_L23"/>
    <property type="match status" value="1"/>
</dbReference>
<dbReference type="SUPFAM" id="SSF54189">
    <property type="entry name" value="Ribosomal proteins S24e, L23 and L15e"/>
    <property type="match status" value="1"/>
</dbReference>
<dbReference type="GO" id="GO:0005840">
    <property type="term" value="C:ribosome"/>
    <property type="evidence" value="ECO:0007669"/>
    <property type="project" value="UniProtKB-KW"/>
</dbReference>
<protein>
    <recommendedName>
        <fullName evidence="4">Large ribosomal subunit protein uL23</fullName>
    </recommendedName>
</protein>
<comment type="similarity">
    <text evidence="1 4">Belongs to the universal ribosomal protein uL23 family.</text>
</comment>